<sequence>MNEPAEHSPEKIAQAIFTVNKHAKTAPDSKFLYQIKKAAIEKMLKEGTAKKIGLQYSRNPGLSQQRSDLLVECGSYMFHIPPQKNDFKDLPHLGKLSDSVRNPKTRMNLREAKSILQSYTGLKSDSEKKPSQRQQYQRPVFKRLGE</sequence>
<dbReference type="InterPro" id="IPR025552">
    <property type="entry name" value="YkyB"/>
</dbReference>
<proteinExistence type="predicted"/>
<gene>
    <name evidence="2" type="ORF">ACFS5P_05070</name>
</gene>
<dbReference type="Pfam" id="PF14177">
    <property type="entry name" value="YkyB"/>
    <property type="match status" value="1"/>
</dbReference>
<keyword evidence="3" id="KW-1185">Reference proteome</keyword>
<dbReference type="EMBL" id="JBHUPG010000007">
    <property type="protein sequence ID" value="MFD2911238.1"/>
    <property type="molecule type" value="Genomic_DNA"/>
</dbReference>
<protein>
    <submittedName>
        <fullName evidence="2">YkyB family protein</fullName>
    </submittedName>
</protein>
<dbReference type="Proteomes" id="UP001597561">
    <property type="component" value="Unassembled WGS sequence"/>
</dbReference>
<evidence type="ECO:0000313" key="3">
    <source>
        <dbReference type="Proteomes" id="UP001597561"/>
    </source>
</evidence>
<organism evidence="2 3">
    <name type="scientific">Jeotgalibacillus terrae</name>
    <dbReference type="NCBI Taxonomy" id="587735"/>
    <lineage>
        <taxon>Bacteria</taxon>
        <taxon>Bacillati</taxon>
        <taxon>Bacillota</taxon>
        <taxon>Bacilli</taxon>
        <taxon>Bacillales</taxon>
        <taxon>Caryophanaceae</taxon>
        <taxon>Jeotgalibacillus</taxon>
    </lineage>
</organism>
<reference evidence="3" key="1">
    <citation type="journal article" date="2019" name="Int. J. Syst. Evol. Microbiol.">
        <title>The Global Catalogue of Microorganisms (GCM) 10K type strain sequencing project: providing services to taxonomists for standard genome sequencing and annotation.</title>
        <authorList>
            <consortium name="The Broad Institute Genomics Platform"/>
            <consortium name="The Broad Institute Genome Sequencing Center for Infectious Disease"/>
            <person name="Wu L."/>
            <person name="Ma J."/>
        </authorList>
    </citation>
    <scope>NUCLEOTIDE SEQUENCE [LARGE SCALE GENOMIC DNA]</scope>
    <source>
        <strain evidence="3">KCTC 13528</strain>
    </source>
</reference>
<accession>A0ABW5ZGM0</accession>
<evidence type="ECO:0000313" key="2">
    <source>
        <dbReference type="EMBL" id="MFD2911238.1"/>
    </source>
</evidence>
<evidence type="ECO:0000256" key="1">
    <source>
        <dbReference type="SAM" id="MobiDB-lite"/>
    </source>
</evidence>
<feature type="region of interest" description="Disordered" evidence="1">
    <location>
        <begin position="119"/>
        <end position="146"/>
    </location>
</feature>
<comment type="caution">
    <text evidence="2">The sequence shown here is derived from an EMBL/GenBank/DDBJ whole genome shotgun (WGS) entry which is preliminary data.</text>
</comment>
<name>A0ABW5ZGM0_9BACL</name>
<dbReference type="RefSeq" id="WP_204728535.1">
    <property type="nucleotide sequence ID" value="NZ_JAFBDK010000004.1"/>
</dbReference>